<sequence>MMRSAYSSKLEILKNGCQINTTLSAWRMRLLKVPSRQHIHHFLTFDVPRRLVCIEEKNAINIYLMKIIDQS</sequence>
<protein>
    <submittedName>
        <fullName evidence="1">Uncharacterized protein</fullName>
    </submittedName>
</protein>
<dbReference type="AlphaFoldDB" id="A0A9P0Q601"/>
<organism evidence="1 2">
    <name type="scientific">Acanthoscelides obtectus</name>
    <name type="common">Bean weevil</name>
    <name type="synonym">Bruchus obtectus</name>
    <dbReference type="NCBI Taxonomy" id="200917"/>
    <lineage>
        <taxon>Eukaryota</taxon>
        <taxon>Metazoa</taxon>
        <taxon>Ecdysozoa</taxon>
        <taxon>Arthropoda</taxon>
        <taxon>Hexapoda</taxon>
        <taxon>Insecta</taxon>
        <taxon>Pterygota</taxon>
        <taxon>Neoptera</taxon>
        <taxon>Endopterygota</taxon>
        <taxon>Coleoptera</taxon>
        <taxon>Polyphaga</taxon>
        <taxon>Cucujiformia</taxon>
        <taxon>Chrysomeloidea</taxon>
        <taxon>Chrysomelidae</taxon>
        <taxon>Bruchinae</taxon>
        <taxon>Bruchini</taxon>
        <taxon>Acanthoscelides</taxon>
    </lineage>
</organism>
<evidence type="ECO:0000313" key="2">
    <source>
        <dbReference type="Proteomes" id="UP001152888"/>
    </source>
</evidence>
<dbReference type="Proteomes" id="UP001152888">
    <property type="component" value="Unassembled WGS sequence"/>
</dbReference>
<name>A0A9P0Q601_ACAOB</name>
<accession>A0A9P0Q601</accession>
<evidence type="ECO:0000313" key="1">
    <source>
        <dbReference type="EMBL" id="CAH2011950.1"/>
    </source>
</evidence>
<reference evidence="1" key="1">
    <citation type="submission" date="2022-03" db="EMBL/GenBank/DDBJ databases">
        <authorList>
            <person name="Sayadi A."/>
        </authorList>
    </citation>
    <scope>NUCLEOTIDE SEQUENCE</scope>
</reference>
<dbReference type="EMBL" id="CAKOFQ010008129">
    <property type="protein sequence ID" value="CAH2011950.1"/>
    <property type="molecule type" value="Genomic_DNA"/>
</dbReference>
<gene>
    <name evidence="1" type="ORF">ACAOBT_LOCUS32514</name>
</gene>
<proteinExistence type="predicted"/>
<keyword evidence="2" id="KW-1185">Reference proteome</keyword>
<comment type="caution">
    <text evidence="1">The sequence shown here is derived from an EMBL/GenBank/DDBJ whole genome shotgun (WGS) entry which is preliminary data.</text>
</comment>